<organism evidence="1 2">
    <name type="scientific">Tetradesmus obliquus</name>
    <name type="common">Green alga</name>
    <name type="synonym">Acutodesmus obliquus</name>
    <dbReference type="NCBI Taxonomy" id="3088"/>
    <lineage>
        <taxon>Eukaryota</taxon>
        <taxon>Viridiplantae</taxon>
        <taxon>Chlorophyta</taxon>
        <taxon>core chlorophytes</taxon>
        <taxon>Chlorophyceae</taxon>
        <taxon>CS clade</taxon>
        <taxon>Sphaeropleales</taxon>
        <taxon>Scenedesmaceae</taxon>
        <taxon>Tetradesmus</taxon>
    </lineage>
</organism>
<sequence length="312" mass="33459">MRKITSISEILDEFQFVLLDQFGVLHDGRKPYTHAIAAVEQLHAAGKQVLVLSNSSRRSGGTIGKLAKMGFKEKWFAGAITSGELTHRYLSSRPSPWWQQLGRRCLHFTWSSRGGISLEGLGLQVVDDPAQADFILAHGTEALALPGGGSRDMSLAEMQALLQQCAQQQDKQLPMVVANPDLVTVDGASLITMPGTLARFYQQQGGAVQLMGKPDPIIYSAAQELLPAAAAAAADPRQWLAIGDSLEHDVAGAVQAGVKTLFVVGGIHAEALQLQGSAAQGCSSSSWSDAALQQLCQQHQLQPDFCMAYLQK</sequence>
<protein>
    <submittedName>
        <fullName evidence="1">Uncharacterized protein</fullName>
    </submittedName>
</protein>
<dbReference type="Gene3D" id="3.40.50.1000">
    <property type="entry name" value="HAD superfamily/HAD-like"/>
    <property type="match status" value="2"/>
</dbReference>
<dbReference type="NCBIfam" id="TIGR01459">
    <property type="entry name" value="HAD-SF-IIA-hyp4"/>
    <property type="match status" value="1"/>
</dbReference>
<dbReference type="InterPro" id="IPR023214">
    <property type="entry name" value="HAD_sf"/>
</dbReference>
<keyword evidence="2" id="KW-1185">Reference proteome</keyword>
<accession>A0ABY8TTB8</accession>
<dbReference type="Pfam" id="PF13242">
    <property type="entry name" value="Hydrolase_like"/>
    <property type="match status" value="1"/>
</dbReference>
<reference evidence="1 2" key="1">
    <citation type="submission" date="2023-05" db="EMBL/GenBank/DDBJ databases">
        <title>A 100% complete, gapless, phased diploid assembly of the Scenedesmus obliquus UTEX 3031 genome.</title>
        <authorList>
            <person name="Biondi T.C."/>
            <person name="Hanschen E.R."/>
            <person name="Kwon T."/>
            <person name="Eng W."/>
            <person name="Kruse C.P.S."/>
            <person name="Koehler S.I."/>
            <person name="Kunde Y."/>
            <person name="Gleasner C.D."/>
            <person name="You Mak K.T."/>
            <person name="Polle J."/>
            <person name="Hovde B.T."/>
            <person name="Starkenburg S.R."/>
        </authorList>
    </citation>
    <scope>NUCLEOTIDE SEQUENCE [LARGE SCALE GENOMIC DNA]</scope>
    <source>
        <strain evidence="1 2">DOE0152z</strain>
    </source>
</reference>
<dbReference type="InterPro" id="IPR006357">
    <property type="entry name" value="HAD-SF_hydro_IIA"/>
</dbReference>
<dbReference type="Proteomes" id="UP001244341">
    <property type="component" value="Chromosome 3b"/>
</dbReference>
<dbReference type="PANTHER" id="PTHR19288:SF90">
    <property type="entry name" value="OS08G0542600 PROTEIN"/>
    <property type="match status" value="1"/>
</dbReference>
<dbReference type="EMBL" id="CP126210">
    <property type="protein sequence ID" value="WIA11618.1"/>
    <property type="molecule type" value="Genomic_DNA"/>
</dbReference>
<dbReference type="SUPFAM" id="SSF56784">
    <property type="entry name" value="HAD-like"/>
    <property type="match status" value="1"/>
</dbReference>
<proteinExistence type="predicted"/>
<dbReference type="InterPro" id="IPR006356">
    <property type="entry name" value="HAD-SF_hydro_IIA_hyp3"/>
</dbReference>
<gene>
    <name evidence="1" type="ORF">OEZ85_011722</name>
</gene>
<dbReference type="PANTHER" id="PTHR19288">
    <property type="entry name" value="4-NITROPHENYLPHOSPHATASE-RELATED"/>
    <property type="match status" value="1"/>
</dbReference>
<dbReference type="InterPro" id="IPR036412">
    <property type="entry name" value="HAD-like_sf"/>
</dbReference>
<name>A0ABY8TTB8_TETOB</name>
<dbReference type="Pfam" id="PF13344">
    <property type="entry name" value="Hydrolase_6"/>
    <property type="match status" value="1"/>
</dbReference>
<evidence type="ECO:0000313" key="2">
    <source>
        <dbReference type="Proteomes" id="UP001244341"/>
    </source>
</evidence>
<evidence type="ECO:0000313" key="1">
    <source>
        <dbReference type="EMBL" id="WIA11618.1"/>
    </source>
</evidence>